<gene>
    <name evidence="1" type="ORF">GCM10009006_36970</name>
</gene>
<reference evidence="1" key="2">
    <citation type="submission" date="2020-09" db="EMBL/GenBank/DDBJ databases">
        <authorList>
            <person name="Sun Q."/>
            <person name="Ohkuma M."/>
        </authorList>
    </citation>
    <scope>NUCLEOTIDE SEQUENCE</scope>
    <source>
        <strain evidence="1">JCM 15759</strain>
    </source>
</reference>
<dbReference type="EMBL" id="BMON01000010">
    <property type="protein sequence ID" value="GGM52428.1"/>
    <property type="molecule type" value="Genomic_DNA"/>
</dbReference>
<dbReference type="AlphaFoldDB" id="A0A830FX86"/>
<organism evidence="1 2">
    <name type="scientific">Haloarcula argentinensis</name>
    <dbReference type="NCBI Taxonomy" id="43776"/>
    <lineage>
        <taxon>Archaea</taxon>
        <taxon>Methanobacteriati</taxon>
        <taxon>Methanobacteriota</taxon>
        <taxon>Stenosarchaea group</taxon>
        <taxon>Halobacteria</taxon>
        <taxon>Halobacteriales</taxon>
        <taxon>Haloarculaceae</taxon>
        <taxon>Haloarcula</taxon>
    </lineage>
</organism>
<sequence length="127" mass="13176">MVQIQGIKIAATMIALVLAMTTVNTLAASAGVVVEVDSGGVNTQDIKSINGNITNPEPSGVGSQDPGFFGIATGMTQTFQQLFALTTSLHAILKGWGVPPIIANSAQIMVDFVIGLALYQILRGTVF</sequence>
<accession>A0A830FX86</accession>
<dbReference type="Proteomes" id="UP000656367">
    <property type="component" value="Unassembled WGS sequence"/>
</dbReference>
<protein>
    <submittedName>
        <fullName evidence="1">Uncharacterized protein</fullName>
    </submittedName>
</protein>
<evidence type="ECO:0000313" key="2">
    <source>
        <dbReference type="Proteomes" id="UP000656367"/>
    </source>
</evidence>
<reference evidence="1" key="1">
    <citation type="journal article" date="2014" name="Int. J. Syst. Evol. Microbiol.">
        <title>Complete genome sequence of Corynebacterium casei LMG S-19264T (=DSM 44701T), isolated from a smear-ripened cheese.</title>
        <authorList>
            <consortium name="US DOE Joint Genome Institute (JGI-PGF)"/>
            <person name="Walter F."/>
            <person name="Albersmeier A."/>
            <person name="Kalinowski J."/>
            <person name="Ruckert C."/>
        </authorList>
    </citation>
    <scope>NUCLEOTIDE SEQUENCE</scope>
    <source>
        <strain evidence="1">JCM 15759</strain>
    </source>
</reference>
<comment type="caution">
    <text evidence="1">The sequence shown here is derived from an EMBL/GenBank/DDBJ whole genome shotgun (WGS) entry which is preliminary data.</text>
</comment>
<dbReference type="RefSeq" id="WP_188854087.1">
    <property type="nucleotide sequence ID" value="NZ_BMON01000010.1"/>
</dbReference>
<proteinExistence type="predicted"/>
<name>A0A830FX86_HALAR</name>
<evidence type="ECO:0000313" key="1">
    <source>
        <dbReference type="EMBL" id="GGM52428.1"/>
    </source>
</evidence>